<dbReference type="InterPro" id="IPR020568">
    <property type="entry name" value="Ribosomal_Su5_D2-typ_SF"/>
</dbReference>
<evidence type="ECO:0000256" key="2">
    <source>
        <dbReference type="ARBA" id="ARBA00012296"/>
    </source>
</evidence>
<keyword evidence="7" id="KW-0456">Lyase</keyword>
<evidence type="ECO:0000259" key="8">
    <source>
        <dbReference type="Pfam" id="PF18376"/>
    </source>
</evidence>
<dbReference type="SUPFAM" id="SSF54211">
    <property type="entry name" value="Ribosomal protein S5 domain 2-like"/>
    <property type="match status" value="1"/>
</dbReference>
<dbReference type="PANTHER" id="PTHR10977:SF3">
    <property type="entry name" value="DIPHOSPHOMEVALONATE DECARBOXYLASE"/>
    <property type="match status" value="1"/>
</dbReference>
<protein>
    <recommendedName>
        <fullName evidence="2">diphosphomevalonate decarboxylase</fullName>
        <ecNumber evidence="2">4.1.1.33</ecNumber>
    </recommendedName>
</protein>
<keyword evidence="5" id="KW-0067">ATP-binding</keyword>
<dbReference type="InterPro" id="IPR053859">
    <property type="entry name" value="MVD-like_N"/>
</dbReference>
<dbReference type="AlphaFoldDB" id="A0A381EDR0"/>
<dbReference type="Pfam" id="PF18376">
    <property type="entry name" value="MDD_C"/>
    <property type="match status" value="1"/>
</dbReference>
<dbReference type="InterPro" id="IPR005935">
    <property type="entry name" value="Mev_decarb"/>
</dbReference>
<evidence type="ECO:0000259" key="9">
    <source>
        <dbReference type="Pfam" id="PF22700"/>
    </source>
</evidence>
<sequence>MTPADYLAPYLPPRLEPVEAATAYAPANIALAKYWGKSDRVLNLPANGSLSISLGSHGSRTTIRAADADSITLNGVLAGEDSPLHRRTFVFIEHIRRGAPQPLAITSENTIPTAAGLASSASGFAALTRALNAYWQLDLPDAVLSALARIGSGSAARSLWHGFVKWDKGEQVDGSDSIAAPIVSDWQDLRIALLPIDSGAKKTTSGDGMNHTTATSPLYAAWPATAARDLATIETAIHTHDFTTLGATAEANALAMHATMLAARPALCYLHGASLDALHRLWQQRADGLEIYATIDAGPNIKILYQRCDEAAVRAAYPQAVFINPFVLAG</sequence>
<keyword evidence="4" id="KW-0547">Nucleotide-binding</keyword>
<dbReference type="PANTHER" id="PTHR10977">
    <property type="entry name" value="DIPHOSPHOMEVALONATE DECARBOXYLASE"/>
    <property type="match status" value="1"/>
</dbReference>
<dbReference type="Gene3D" id="3.30.70.890">
    <property type="entry name" value="GHMP kinase, C-terminal domain"/>
    <property type="match status" value="1"/>
</dbReference>
<evidence type="ECO:0000313" key="11">
    <source>
        <dbReference type="Proteomes" id="UP000254572"/>
    </source>
</evidence>
<accession>A0A381EDR0</accession>
<dbReference type="InterPro" id="IPR014721">
    <property type="entry name" value="Ribsml_uS5_D2-typ_fold_subgr"/>
</dbReference>
<reference evidence="10 11" key="1">
    <citation type="submission" date="2018-06" db="EMBL/GenBank/DDBJ databases">
        <authorList>
            <consortium name="Pathogen Informatics"/>
            <person name="Doyle S."/>
        </authorList>
    </citation>
    <scope>NUCLEOTIDE SEQUENCE [LARGE SCALE GENOMIC DNA]</scope>
    <source>
        <strain evidence="10 11">NCTC13294</strain>
    </source>
</reference>
<dbReference type="SUPFAM" id="SSF55060">
    <property type="entry name" value="GHMP Kinase, C-terminal domain"/>
    <property type="match status" value="1"/>
</dbReference>
<evidence type="ECO:0000256" key="1">
    <source>
        <dbReference type="ARBA" id="ARBA00008831"/>
    </source>
</evidence>
<dbReference type="GO" id="GO:0005524">
    <property type="term" value="F:ATP binding"/>
    <property type="evidence" value="ECO:0007669"/>
    <property type="project" value="UniProtKB-KW"/>
</dbReference>
<dbReference type="EC" id="4.1.1.33" evidence="2"/>
<dbReference type="RefSeq" id="WP_115612404.1">
    <property type="nucleotide sequence ID" value="NZ_JBHLZC010000001.1"/>
</dbReference>
<dbReference type="GO" id="GO:0019287">
    <property type="term" value="P:isopentenyl diphosphate biosynthetic process, mevalonate pathway"/>
    <property type="evidence" value="ECO:0007669"/>
    <property type="project" value="InterPro"/>
</dbReference>
<dbReference type="Pfam" id="PF22700">
    <property type="entry name" value="MVD-like_N"/>
    <property type="match status" value="1"/>
</dbReference>
<evidence type="ECO:0000256" key="3">
    <source>
        <dbReference type="ARBA" id="ARBA00022516"/>
    </source>
</evidence>
<comment type="similarity">
    <text evidence="1">Belongs to the diphosphomevalonate decarboxylase family.</text>
</comment>
<evidence type="ECO:0000256" key="5">
    <source>
        <dbReference type="ARBA" id="ARBA00022840"/>
    </source>
</evidence>
<keyword evidence="11" id="KW-1185">Reference proteome</keyword>
<dbReference type="GO" id="GO:0004163">
    <property type="term" value="F:diphosphomevalonate decarboxylase activity"/>
    <property type="evidence" value="ECO:0007669"/>
    <property type="project" value="UniProtKB-EC"/>
</dbReference>
<name>A0A381EDR0_9GAMM</name>
<dbReference type="InterPro" id="IPR041431">
    <property type="entry name" value="Mvd1_C"/>
</dbReference>
<evidence type="ECO:0000256" key="4">
    <source>
        <dbReference type="ARBA" id="ARBA00022741"/>
    </source>
</evidence>
<dbReference type="EMBL" id="UFUW01000001">
    <property type="protein sequence ID" value="SUX25184.1"/>
    <property type="molecule type" value="Genomic_DNA"/>
</dbReference>
<evidence type="ECO:0000313" key="10">
    <source>
        <dbReference type="EMBL" id="SUX25184.1"/>
    </source>
</evidence>
<dbReference type="Proteomes" id="UP000254572">
    <property type="component" value="Unassembled WGS sequence"/>
</dbReference>
<keyword evidence="3" id="KW-0444">Lipid biosynthesis</keyword>
<dbReference type="OrthoDB" id="5498344at2"/>
<organism evidence="10 11">
    <name type="scientific">Cardiobacterium valvarum</name>
    <dbReference type="NCBI Taxonomy" id="194702"/>
    <lineage>
        <taxon>Bacteria</taxon>
        <taxon>Pseudomonadati</taxon>
        <taxon>Pseudomonadota</taxon>
        <taxon>Gammaproteobacteria</taxon>
        <taxon>Cardiobacteriales</taxon>
        <taxon>Cardiobacteriaceae</taxon>
        <taxon>Cardiobacterium</taxon>
    </lineage>
</organism>
<dbReference type="GO" id="GO:0005829">
    <property type="term" value="C:cytosol"/>
    <property type="evidence" value="ECO:0007669"/>
    <property type="project" value="InterPro"/>
</dbReference>
<feature type="domain" description="Mvd1 C-terminal" evidence="8">
    <location>
        <begin position="196"/>
        <end position="312"/>
    </location>
</feature>
<gene>
    <name evidence="10" type="ORF">NCTC13294_02287</name>
</gene>
<evidence type="ECO:0000256" key="6">
    <source>
        <dbReference type="ARBA" id="ARBA00023098"/>
    </source>
</evidence>
<dbReference type="InterPro" id="IPR036554">
    <property type="entry name" value="GHMP_kinase_C_sf"/>
</dbReference>
<dbReference type="PIRSF" id="PIRSF015950">
    <property type="entry name" value="Mev_P_decrbx"/>
    <property type="match status" value="1"/>
</dbReference>
<dbReference type="Gene3D" id="3.30.230.10">
    <property type="match status" value="1"/>
</dbReference>
<evidence type="ECO:0000256" key="7">
    <source>
        <dbReference type="ARBA" id="ARBA00023239"/>
    </source>
</evidence>
<dbReference type="NCBIfam" id="TIGR01240">
    <property type="entry name" value="mevDPdecarb"/>
    <property type="match status" value="1"/>
</dbReference>
<dbReference type="InterPro" id="IPR029765">
    <property type="entry name" value="Mev_diP_decarb"/>
</dbReference>
<feature type="domain" description="Diphosphomevalonate decarboxylase-like N-terminal" evidence="9">
    <location>
        <begin position="25"/>
        <end position="179"/>
    </location>
</feature>
<keyword evidence="6" id="KW-0443">Lipid metabolism</keyword>
<proteinExistence type="inferred from homology"/>